<sequence>MGRRRGRGFCFPVGQWSWLLHSRLFDKLLSPTDRSLMARESVSQSPWGWGCDEVSRADVSLTHRHGAIRPDLGLDLSSLVRTSVVWLLTLVVLTPSLTGIAPRRTFTATTSPASSPPLLSSSLIDETWSQRRPIHLYTFPPSPRSTSPPMSMSMFHLTRLSLRSVLISALLLLGHIVLVTSASDPSTAPRSDIAQAIKALSTLTFLTLLWICFTLLESVDVNLTAVAVCSRYTGRRNADEADEADDVGALMFTQTGVEVLLGSVLLVSWAVCLPEATVVIRHYSPRLGAGLAIISIAYAIAMLSLGALHIDLLVSIGRHIRRAGWRELVTISFWTQKTGHWTERIVLDEATLGFGQEGEDGEEVDDEVWEKMEMGRGGAVRSSEGRLQVVVL</sequence>
<keyword evidence="1" id="KW-1133">Transmembrane helix</keyword>
<comment type="caution">
    <text evidence="2">The sequence shown here is derived from an EMBL/GenBank/DDBJ whole genome shotgun (WGS) entry which is preliminary data.</text>
</comment>
<gene>
    <name evidence="2" type="ORF">DB88DRAFT_480837</name>
</gene>
<keyword evidence="3" id="KW-1185">Reference proteome</keyword>
<feature type="transmembrane region" description="Helical" evidence="1">
    <location>
        <begin position="193"/>
        <end position="216"/>
    </location>
</feature>
<feature type="transmembrane region" description="Helical" evidence="1">
    <location>
        <begin position="259"/>
        <end position="283"/>
    </location>
</feature>
<dbReference type="AlphaFoldDB" id="A0AAD9FTQ4"/>
<evidence type="ECO:0000313" key="2">
    <source>
        <dbReference type="EMBL" id="KAK1926146.1"/>
    </source>
</evidence>
<dbReference type="EMBL" id="JAODAN010000002">
    <property type="protein sequence ID" value="KAK1926146.1"/>
    <property type="molecule type" value="Genomic_DNA"/>
</dbReference>
<dbReference type="Proteomes" id="UP001182556">
    <property type="component" value="Unassembled WGS sequence"/>
</dbReference>
<feature type="transmembrane region" description="Helical" evidence="1">
    <location>
        <begin position="289"/>
        <end position="314"/>
    </location>
</feature>
<name>A0AAD9FTQ4_PAPLA</name>
<proteinExistence type="predicted"/>
<accession>A0AAD9FTQ4</accession>
<protein>
    <submittedName>
        <fullName evidence="2">Uncharacterized protein</fullName>
    </submittedName>
</protein>
<keyword evidence="1" id="KW-0812">Transmembrane</keyword>
<reference evidence="2" key="1">
    <citation type="submission" date="2023-02" db="EMBL/GenBank/DDBJ databases">
        <title>Identification and recombinant expression of a fungal hydrolase from Papiliotrema laurentii that hydrolyzes apple cutin and clears colloidal polyester polyurethane.</title>
        <authorList>
            <consortium name="DOE Joint Genome Institute"/>
            <person name="Roman V.A."/>
            <person name="Bojanowski C."/>
            <person name="Crable B.R."/>
            <person name="Wagner D.N."/>
            <person name="Hung C.S."/>
            <person name="Nadeau L.J."/>
            <person name="Schratz L."/>
            <person name="Haridas S."/>
            <person name="Pangilinan J."/>
            <person name="Lipzen A."/>
            <person name="Na H."/>
            <person name="Yan M."/>
            <person name="Ng V."/>
            <person name="Grigoriev I.V."/>
            <person name="Spatafora J.W."/>
            <person name="Barlow D."/>
            <person name="Biffinger J."/>
            <person name="Kelley-Loughnane N."/>
            <person name="Varaljay V.A."/>
            <person name="Crookes-Goodson W.J."/>
        </authorList>
    </citation>
    <scope>NUCLEOTIDE SEQUENCE</scope>
    <source>
        <strain evidence="2">5307AH</strain>
    </source>
</reference>
<keyword evidence="1" id="KW-0472">Membrane</keyword>
<evidence type="ECO:0000313" key="3">
    <source>
        <dbReference type="Proteomes" id="UP001182556"/>
    </source>
</evidence>
<feature type="transmembrane region" description="Helical" evidence="1">
    <location>
        <begin position="160"/>
        <end position="181"/>
    </location>
</feature>
<evidence type="ECO:0000256" key="1">
    <source>
        <dbReference type="SAM" id="Phobius"/>
    </source>
</evidence>
<organism evidence="2 3">
    <name type="scientific">Papiliotrema laurentii</name>
    <name type="common">Cryptococcus laurentii</name>
    <dbReference type="NCBI Taxonomy" id="5418"/>
    <lineage>
        <taxon>Eukaryota</taxon>
        <taxon>Fungi</taxon>
        <taxon>Dikarya</taxon>
        <taxon>Basidiomycota</taxon>
        <taxon>Agaricomycotina</taxon>
        <taxon>Tremellomycetes</taxon>
        <taxon>Tremellales</taxon>
        <taxon>Rhynchogastremaceae</taxon>
        <taxon>Papiliotrema</taxon>
    </lineage>
</organism>